<feature type="region of interest" description="Disordered" evidence="1">
    <location>
        <begin position="792"/>
        <end position="815"/>
    </location>
</feature>
<protein>
    <submittedName>
        <fullName evidence="2">Uncharacterized protein</fullName>
    </submittedName>
</protein>
<dbReference type="EMBL" id="JAPCXB010000155">
    <property type="protein sequence ID" value="KAJ1605992.1"/>
    <property type="molecule type" value="Genomic_DNA"/>
</dbReference>
<accession>A0ABQ8P2Q2</accession>
<feature type="compositionally biased region" description="Acidic residues" evidence="1">
    <location>
        <begin position="1067"/>
        <end position="1129"/>
    </location>
</feature>
<reference evidence="2" key="1">
    <citation type="submission" date="2022-10" db="EMBL/GenBank/DDBJ databases">
        <title>Adaptive evolution leads to modifications in subtelomeric GC content in a zoonotic Cryptosporidium species.</title>
        <authorList>
            <person name="Li J."/>
            <person name="Feng Y."/>
            <person name="Xiao L."/>
        </authorList>
    </citation>
    <scope>NUCLEOTIDE SEQUENCE</scope>
    <source>
        <strain evidence="2">25894</strain>
    </source>
</reference>
<organism evidence="2 3">
    <name type="scientific">Cryptosporidium canis</name>
    <dbReference type="NCBI Taxonomy" id="195482"/>
    <lineage>
        <taxon>Eukaryota</taxon>
        <taxon>Sar</taxon>
        <taxon>Alveolata</taxon>
        <taxon>Apicomplexa</taxon>
        <taxon>Conoidasida</taxon>
        <taxon>Coccidia</taxon>
        <taxon>Eucoccidiorida</taxon>
        <taxon>Eimeriorina</taxon>
        <taxon>Cryptosporidiidae</taxon>
        <taxon>Cryptosporidium</taxon>
    </lineage>
</organism>
<feature type="region of interest" description="Disordered" evidence="1">
    <location>
        <begin position="1051"/>
        <end position="1148"/>
    </location>
</feature>
<gene>
    <name evidence="2" type="ORF">OJ252_3328</name>
</gene>
<sequence length="1215" mass="136319">SLGVLGFVSAAGGGGVGSSKLNDLCGFLEVVLQASEKMDQDESLRRMVINISSVALSVVGLERISGGGVVASMRSNRIFQYPLRSSRVVWRSKGPNIAALLTNTLLPREGNYSPSHLCYNVYSSRIIDGEIESCVKSCVGVDIGVDSGPVLVQRYGAEENGVELLCLERFAGSEDFYWRRLLQIPSLLQGPIRDIKLQTSHDFCLSRTQGINIFVRSAEEVAVLNLTGCLEDGLSYTILLRGGVGELLGGFQNEDSEEKRHVDHGVSIYSMVSSQHDFFEFSLLLSDRRILRMQFRDGAFRREMELDLNGIYEFEGEVVQTMAYGGGPGSYLLGGKGLYMLQKGVVRMLFPCGEDGRGDLEESTFRSLVSYKDRLMRLQTLRKKNISYSNITGIAVHPVYSSVVAMVDSRSSKVVVIDLLQNSRIPLGEFSIPFTESLGNHTARFRYIEWVNPEMVEVERGRDRCRCGIILFCSSYPRVIFSLVELEYRQADSNQYYRMEIVGVRELEMGTWDLCQDRDFYSPRRTQLLESNADMLDIILEGYSVDDNVLSQVFHGLSGLTALSLRRPRLDAFGQRDGSGCLVTPPSTSRHCIFLRDSAGSSRAPKSSMEECLMFLSLNTCGRLTCKYVYVYQGEEEEGGDVEGGDVEAARRLLYERVFGGELSGVYLSRGMKESLGELYQFILRDEEGLFGGLRRVSRFPQILRPGAGGMSGTDLVCSQGSSGSGADEGVNEELEVANEQLTRRQYYNSRVFSGLDLVSLLLGGDGSDDLDLDGETETPVLDHADLVSVRSGDSGNAQSVHGGRRCGSGGRLQVHSEDGEWSMEEILSESRRMSLPLTLTNGFDYQKEFRGLPRALWTEDSMLSRRLPGECVHIPSLDAQPFPLCSCRYQEDVSGEGLESGGDEDSLAGSSVMLEEGASRRSTPVFDVVGAKNYEFNSTLEEYLSFVQEDFPERSSEEDGGVYVLNDTLRQLSESINELPLTPVSERMAENYLKYNRYLGGRLNDERLFKRKWRVSQSCSRMKQPGCLLKYLAINELEVRRADEREEALRRLDADEGSESETAALNEDELERMFQEEMEDGGDREDEDGEDGEEDEEEEEEEEEENWDDEEEEEEEENWDNEEEEEGEKGEKKKRRGRRGRSGRRRGRDVLPRRGVLISKRLISTLKVFWDESCDFYGLNSVGGEEGEGGGEERRETLDLLEDDLSQWHDYPRI</sequence>
<proteinExistence type="predicted"/>
<keyword evidence="3" id="KW-1185">Reference proteome</keyword>
<dbReference type="Proteomes" id="UP001071777">
    <property type="component" value="Unassembled WGS sequence"/>
</dbReference>
<name>A0ABQ8P2Q2_9CRYT</name>
<feature type="non-terminal residue" evidence="2">
    <location>
        <position position="1"/>
    </location>
</feature>
<evidence type="ECO:0000313" key="2">
    <source>
        <dbReference type="EMBL" id="KAJ1605992.1"/>
    </source>
</evidence>
<evidence type="ECO:0000256" key="1">
    <source>
        <dbReference type="SAM" id="MobiDB-lite"/>
    </source>
</evidence>
<evidence type="ECO:0000313" key="3">
    <source>
        <dbReference type="Proteomes" id="UP001071777"/>
    </source>
</evidence>
<feature type="compositionally biased region" description="Basic residues" evidence="1">
    <location>
        <begin position="1133"/>
        <end position="1148"/>
    </location>
</feature>
<comment type="caution">
    <text evidence="2">The sequence shown here is derived from an EMBL/GenBank/DDBJ whole genome shotgun (WGS) entry which is preliminary data.</text>
</comment>